<feature type="binding site" evidence="9">
    <location>
        <position position="255"/>
    </location>
    <ligand>
        <name>Mg(2+)</name>
        <dbReference type="ChEBI" id="CHEBI:18420"/>
    </ligand>
</feature>
<dbReference type="Pfam" id="PF00953">
    <property type="entry name" value="Glycos_transf_4"/>
    <property type="match status" value="1"/>
</dbReference>
<feature type="transmembrane region" description="Helical" evidence="7">
    <location>
        <begin position="139"/>
        <end position="157"/>
    </location>
</feature>
<dbReference type="Pfam" id="PF10555">
    <property type="entry name" value="MraY_sig1"/>
    <property type="match status" value="1"/>
</dbReference>
<evidence type="ECO:0000256" key="2">
    <source>
        <dbReference type="ARBA" id="ARBA00005583"/>
    </source>
</evidence>
<proteinExistence type="inferred from homology"/>
<dbReference type="InterPro" id="IPR000715">
    <property type="entry name" value="Glycosyl_transferase_4"/>
</dbReference>
<dbReference type="PANTHER" id="PTHR22926:SF5">
    <property type="entry name" value="PHOSPHO-N-ACETYLMURAMOYL-PENTAPEPTIDE-TRANSFERASE HOMOLOG"/>
    <property type="match status" value="1"/>
</dbReference>
<evidence type="ECO:0000313" key="10">
    <source>
        <dbReference type="EMBL" id="PIR41403.1"/>
    </source>
</evidence>
<sequence length="359" mass="39710">MTEQAFTVFNVVRTLILTGFSFLVAILLTPLWTKILLKFRLGKQIRAEGAPVFHEMHQKKEGTPTMGGVVIWVTVILVAFIFWLLSGTSDGFWSKFNFFSRGQTLLPLGAILISAFLGMADDLMGVFRVGSKGGGLSMFQRIILYSLVAIGGAWWFFFKLEFDSINIPFLGDVFVGWWYILIAIFVIVATSFSANETDGLDGLAGGVFLTMFAAYGGIAFVQQRMDLVVLIGVIIGALVAFLWFNIYPARFFMGDTGSMPLGVALGVIAMLTNTIFLLPLIGIIFVLESGSVIVQVLSKKIRKKKVFHSAPIHHHFEAKGWPETQVTMRFWMISAIGALLGLIVFLADSKIPPLWQAIF</sequence>
<dbReference type="GO" id="GO:0005886">
    <property type="term" value="C:plasma membrane"/>
    <property type="evidence" value="ECO:0007669"/>
    <property type="project" value="UniProtKB-SubCell"/>
</dbReference>
<feature type="transmembrane region" description="Helical" evidence="7">
    <location>
        <begin position="259"/>
        <end position="287"/>
    </location>
</feature>
<dbReference type="GO" id="GO:0051301">
    <property type="term" value="P:cell division"/>
    <property type="evidence" value="ECO:0007669"/>
    <property type="project" value="UniProtKB-KW"/>
</dbReference>
<evidence type="ECO:0000256" key="4">
    <source>
        <dbReference type="ARBA" id="ARBA00022692"/>
    </source>
</evidence>
<evidence type="ECO:0000256" key="9">
    <source>
        <dbReference type="PIRSR" id="PIRSR600715-1"/>
    </source>
</evidence>
<evidence type="ECO:0000256" key="5">
    <source>
        <dbReference type="ARBA" id="ARBA00022989"/>
    </source>
</evidence>
<gene>
    <name evidence="7 10" type="primary">mraY</name>
    <name evidence="10" type="ORF">COV31_00840</name>
</gene>
<evidence type="ECO:0000256" key="7">
    <source>
        <dbReference type="HAMAP-Rule" id="MF_00038"/>
    </source>
</evidence>
<dbReference type="EC" id="2.7.8.13" evidence="7 8"/>
<keyword evidence="7" id="KW-0133">Cell shape</keyword>
<feature type="transmembrane region" description="Helical" evidence="7">
    <location>
        <begin position="328"/>
        <end position="347"/>
    </location>
</feature>
<feature type="transmembrane region" description="Helical" evidence="7">
    <location>
        <begin position="15"/>
        <end position="37"/>
    </location>
</feature>
<comment type="caution">
    <text evidence="10">The sequence shown here is derived from an EMBL/GenBank/DDBJ whole genome shotgun (WGS) entry which is preliminary data.</text>
</comment>
<dbReference type="GO" id="GO:0009252">
    <property type="term" value="P:peptidoglycan biosynthetic process"/>
    <property type="evidence" value="ECO:0007669"/>
    <property type="project" value="UniProtKB-UniRule"/>
</dbReference>
<dbReference type="GO" id="GO:0008963">
    <property type="term" value="F:phospho-N-acetylmuramoyl-pentapeptide-transferase activity"/>
    <property type="evidence" value="ECO:0007669"/>
    <property type="project" value="UniProtKB-UniRule"/>
</dbReference>
<keyword evidence="5 7" id="KW-1133">Transmembrane helix</keyword>
<dbReference type="NCBIfam" id="TIGR00445">
    <property type="entry name" value="mraY"/>
    <property type="match status" value="1"/>
</dbReference>
<comment type="similarity">
    <text evidence="2 7">Belongs to the glycosyltransferase 4 family. MraY subfamily.</text>
</comment>
<comment type="cofactor">
    <cofactor evidence="7 9">
        <name>Mg(2+)</name>
        <dbReference type="ChEBI" id="CHEBI:18420"/>
    </cofactor>
</comment>
<accession>A0A2H0R4G1</accession>
<dbReference type="GO" id="GO:0051992">
    <property type="term" value="F:UDP-N-acetylmuramoyl-L-alanyl-D-glutamyl-meso-2,6-diaminopimelyl-D-alanyl-D-alanine:undecaprenyl-phosphate transferase activity"/>
    <property type="evidence" value="ECO:0007669"/>
    <property type="project" value="RHEA"/>
</dbReference>
<keyword evidence="7" id="KW-1003">Cell membrane</keyword>
<feature type="transmembrane region" description="Helical" evidence="7">
    <location>
        <begin position="66"/>
        <end position="85"/>
    </location>
</feature>
<dbReference type="GO" id="GO:0008360">
    <property type="term" value="P:regulation of cell shape"/>
    <property type="evidence" value="ECO:0007669"/>
    <property type="project" value="UniProtKB-KW"/>
</dbReference>
<reference evidence="10 11" key="1">
    <citation type="submission" date="2017-09" db="EMBL/GenBank/DDBJ databases">
        <title>Depth-based differentiation of microbial function through sediment-hosted aquifers and enrichment of novel symbionts in the deep terrestrial subsurface.</title>
        <authorList>
            <person name="Probst A.J."/>
            <person name="Ladd B."/>
            <person name="Jarett J.K."/>
            <person name="Geller-Mcgrath D.E."/>
            <person name="Sieber C.M."/>
            <person name="Emerson J.B."/>
            <person name="Anantharaman K."/>
            <person name="Thomas B.C."/>
            <person name="Malmstrom R."/>
            <person name="Stieglmeier M."/>
            <person name="Klingl A."/>
            <person name="Woyke T."/>
            <person name="Ryan C.M."/>
            <person name="Banfield J.F."/>
        </authorList>
    </citation>
    <scope>NUCLEOTIDE SEQUENCE [LARGE SCALE GENOMIC DNA]</scope>
    <source>
        <strain evidence="10">CG10_big_fil_rev_8_21_14_0_10_46_23</strain>
    </source>
</reference>
<dbReference type="HAMAP" id="MF_00038">
    <property type="entry name" value="MraY"/>
    <property type="match status" value="1"/>
</dbReference>
<dbReference type="GO" id="GO:0046872">
    <property type="term" value="F:metal ion binding"/>
    <property type="evidence" value="ECO:0007669"/>
    <property type="project" value="UniProtKB-KW"/>
</dbReference>
<dbReference type="InterPro" id="IPR003524">
    <property type="entry name" value="PNAcMuramoyl-5peptid_Trfase"/>
</dbReference>
<dbReference type="InterPro" id="IPR018480">
    <property type="entry name" value="PNAcMuramoyl-5peptid_Trfase_CS"/>
</dbReference>
<organism evidence="10 11">
    <name type="scientific">Candidatus Yanofskybacteria bacterium CG10_big_fil_rev_8_21_14_0_10_46_23</name>
    <dbReference type="NCBI Taxonomy" id="1975098"/>
    <lineage>
        <taxon>Bacteria</taxon>
        <taxon>Candidatus Yanofskyibacteriota</taxon>
    </lineage>
</organism>
<feature type="transmembrane region" description="Helical" evidence="7">
    <location>
        <begin position="227"/>
        <end position="247"/>
    </location>
</feature>
<keyword evidence="7" id="KW-0132">Cell division</keyword>
<feature type="transmembrane region" description="Helical" evidence="7">
    <location>
        <begin position="105"/>
        <end position="127"/>
    </location>
</feature>
<dbReference type="GO" id="GO:0071555">
    <property type="term" value="P:cell wall organization"/>
    <property type="evidence" value="ECO:0007669"/>
    <property type="project" value="UniProtKB-KW"/>
</dbReference>
<evidence type="ECO:0000256" key="6">
    <source>
        <dbReference type="ARBA" id="ARBA00023136"/>
    </source>
</evidence>
<keyword evidence="7" id="KW-0961">Cell wall biogenesis/degradation</keyword>
<comment type="subcellular location">
    <subcellularLocation>
        <location evidence="7">Cell membrane</location>
        <topology evidence="7">Multi-pass membrane protein</topology>
    </subcellularLocation>
    <subcellularLocation>
        <location evidence="1">Membrane</location>
        <topology evidence="1">Multi-pass membrane protein</topology>
    </subcellularLocation>
</comment>
<feature type="transmembrane region" description="Helical" evidence="7">
    <location>
        <begin position="202"/>
        <end position="221"/>
    </location>
</feature>
<comment type="catalytic activity">
    <reaction evidence="7">
        <text>UDP-N-acetyl-alpha-D-muramoyl-L-alanyl-gamma-D-glutamyl-meso-2,6-diaminopimeloyl-D-alanyl-D-alanine + di-trans,octa-cis-undecaprenyl phosphate = di-trans,octa-cis-undecaprenyl diphospho-N-acetyl-alpha-D-muramoyl-L-alanyl-D-glutamyl-meso-2,6-diaminopimeloyl-D-alanyl-D-alanine + UMP</text>
        <dbReference type="Rhea" id="RHEA:28386"/>
        <dbReference type="ChEBI" id="CHEBI:57865"/>
        <dbReference type="ChEBI" id="CHEBI:60392"/>
        <dbReference type="ChEBI" id="CHEBI:61386"/>
        <dbReference type="ChEBI" id="CHEBI:61387"/>
        <dbReference type="EC" id="2.7.8.13"/>
    </reaction>
</comment>
<dbReference type="PANTHER" id="PTHR22926">
    <property type="entry name" value="PHOSPHO-N-ACETYLMURAMOYL-PENTAPEPTIDE-TRANSFERASE"/>
    <property type="match status" value="1"/>
</dbReference>
<keyword evidence="6 7" id="KW-0472">Membrane</keyword>
<feature type="binding site" evidence="9">
    <location>
        <position position="195"/>
    </location>
    <ligand>
        <name>Mg(2+)</name>
        <dbReference type="ChEBI" id="CHEBI:18420"/>
    </ligand>
</feature>
<dbReference type="CDD" id="cd06852">
    <property type="entry name" value="GT_MraY"/>
    <property type="match status" value="1"/>
</dbReference>
<keyword evidence="7" id="KW-0131">Cell cycle</keyword>
<keyword evidence="7 9" id="KW-0479">Metal-binding</keyword>
<protein>
    <recommendedName>
        <fullName evidence="7 8">Phospho-N-acetylmuramoyl-pentapeptide-transferase</fullName>
        <ecNumber evidence="7 8">2.7.8.13</ecNumber>
    </recommendedName>
    <alternativeName>
        <fullName evidence="7">UDP-MurNAc-pentapeptide phosphotransferase</fullName>
    </alternativeName>
</protein>
<keyword evidence="7 9" id="KW-0460">Magnesium</keyword>
<evidence type="ECO:0000256" key="3">
    <source>
        <dbReference type="ARBA" id="ARBA00022679"/>
    </source>
</evidence>
<comment type="pathway">
    <text evidence="7">Cell wall biogenesis; peptidoglycan biosynthesis.</text>
</comment>
<dbReference type="EMBL" id="PCXO01000005">
    <property type="protein sequence ID" value="PIR41403.1"/>
    <property type="molecule type" value="Genomic_DNA"/>
</dbReference>
<keyword evidence="4 7" id="KW-0812">Transmembrane</keyword>
<keyword evidence="3 7" id="KW-0808">Transferase</keyword>
<evidence type="ECO:0000256" key="1">
    <source>
        <dbReference type="ARBA" id="ARBA00004141"/>
    </source>
</evidence>
<keyword evidence="7" id="KW-0573">Peptidoglycan synthesis</keyword>
<dbReference type="Proteomes" id="UP000230232">
    <property type="component" value="Unassembled WGS sequence"/>
</dbReference>
<evidence type="ECO:0000313" key="11">
    <source>
        <dbReference type="Proteomes" id="UP000230232"/>
    </source>
</evidence>
<dbReference type="AlphaFoldDB" id="A0A2H0R4G1"/>
<comment type="function">
    <text evidence="7">Catalyzes the initial step of the lipid cycle reactions in the biosynthesis of the cell wall peptidoglycan: transfers peptidoglycan precursor phospho-MurNAc-pentapeptide from UDP-MurNAc-pentapeptide onto the lipid carrier undecaprenyl phosphate, yielding undecaprenyl-pyrophosphoryl-MurNAc-pentapeptide, known as lipid I.</text>
</comment>
<name>A0A2H0R4G1_9BACT</name>
<dbReference type="UniPathway" id="UPA00219"/>
<evidence type="ECO:0000256" key="8">
    <source>
        <dbReference type="NCBIfam" id="TIGR00445"/>
    </source>
</evidence>